<dbReference type="PANTHER" id="PTHR45228:SF1">
    <property type="entry name" value="CYCLIC DI-GMP PHOSPHODIESTERASE TM_0186"/>
    <property type="match status" value="1"/>
</dbReference>
<sequence length="374" mass="42424">MTSNNDLDDLVLSSSLSDIHNAKILIVDDNPSNVALLEAVLEEDEYENIYTTTDPFQVLPLYMRHRFDLILLDIRMPGMSGIEVLGQFADIMQEEYLPIIVLTAQTDQETRQQALSAGAKDFLTKPFEDWEVLLRIRNTLQTRLYYTRQVIRADLLESEVRERTNEIRRTQFEIVRRLGAAGELRDNETGAHVQRMSHTCSLLAAKRGLGQEFSELLLHASTMHDVGKIGIPDDILLKPGKLTDDEWVLMREHPRIGARIIGDNPSKVMQLARETALYHHEKWDGSGYPNGISGEQIPIAARIAAVSDVFDALTSERPYKHAWPVEKAVTLLKEESGKHFEPVSVDLFIDNLPEILQIKDRFLDQETFNSPAPA</sequence>
<dbReference type="Proteomes" id="UP000184171">
    <property type="component" value="Unassembled WGS sequence"/>
</dbReference>
<dbReference type="SUPFAM" id="SSF109604">
    <property type="entry name" value="HD-domain/PDEase-like"/>
    <property type="match status" value="1"/>
</dbReference>
<dbReference type="OrthoDB" id="9776250at2"/>
<proteinExistence type="predicted"/>
<dbReference type="GO" id="GO:0000160">
    <property type="term" value="P:phosphorelay signal transduction system"/>
    <property type="evidence" value="ECO:0007669"/>
    <property type="project" value="InterPro"/>
</dbReference>
<feature type="domain" description="Response regulatory" evidence="2">
    <location>
        <begin position="23"/>
        <end position="140"/>
    </location>
</feature>
<dbReference type="Gene3D" id="3.40.50.2300">
    <property type="match status" value="1"/>
</dbReference>
<accession>A0A1M6DI44</accession>
<dbReference type="CDD" id="cd00077">
    <property type="entry name" value="HDc"/>
    <property type="match status" value="1"/>
</dbReference>
<dbReference type="Pfam" id="PF13487">
    <property type="entry name" value="HD_5"/>
    <property type="match status" value="1"/>
</dbReference>
<dbReference type="GO" id="GO:0016787">
    <property type="term" value="F:hydrolase activity"/>
    <property type="evidence" value="ECO:0007669"/>
    <property type="project" value="UniProtKB-KW"/>
</dbReference>
<dbReference type="SUPFAM" id="SSF52172">
    <property type="entry name" value="CheY-like"/>
    <property type="match status" value="1"/>
</dbReference>
<dbReference type="SMART" id="SM00471">
    <property type="entry name" value="HDc"/>
    <property type="match status" value="1"/>
</dbReference>
<dbReference type="InterPro" id="IPR052020">
    <property type="entry name" value="Cyclic_di-GMP/3'3'-cGAMP_PDE"/>
</dbReference>
<dbReference type="RefSeq" id="WP_084091720.1">
    <property type="nucleotide sequence ID" value="NZ_FQZT01000002.1"/>
</dbReference>
<dbReference type="InterPro" id="IPR001789">
    <property type="entry name" value="Sig_transdc_resp-reg_receiver"/>
</dbReference>
<name>A0A1M6DI44_MALRU</name>
<evidence type="ECO:0000313" key="5">
    <source>
        <dbReference type="Proteomes" id="UP000184171"/>
    </source>
</evidence>
<feature type="domain" description="HD-GYP" evidence="3">
    <location>
        <begin position="167"/>
        <end position="364"/>
    </location>
</feature>
<evidence type="ECO:0000313" key="4">
    <source>
        <dbReference type="EMBL" id="SHI72984.1"/>
    </source>
</evidence>
<protein>
    <submittedName>
        <fullName evidence="4">Response regulator receiver modulated metal dependent phosphohydrolase</fullName>
    </submittedName>
</protein>
<keyword evidence="4" id="KW-0378">Hydrolase</keyword>
<dbReference type="InterPro" id="IPR003607">
    <property type="entry name" value="HD/PDEase_dom"/>
</dbReference>
<feature type="modified residue" description="4-aspartylphosphate" evidence="1">
    <location>
        <position position="73"/>
    </location>
</feature>
<gene>
    <name evidence="4" type="ORF">SAMN02745165_00693</name>
</gene>
<dbReference type="InterPro" id="IPR037522">
    <property type="entry name" value="HD_GYP_dom"/>
</dbReference>
<dbReference type="AlphaFoldDB" id="A0A1M6DI44"/>
<keyword evidence="5" id="KW-1185">Reference proteome</keyword>
<dbReference type="CDD" id="cd17551">
    <property type="entry name" value="REC_RpfG-like"/>
    <property type="match status" value="1"/>
</dbReference>
<dbReference type="Gene3D" id="1.10.3210.10">
    <property type="entry name" value="Hypothetical protein af1432"/>
    <property type="match status" value="1"/>
</dbReference>
<dbReference type="SMART" id="SM00448">
    <property type="entry name" value="REC"/>
    <property type="match status" value="1"/>
</dbReference>
<dbReference type="Pfam" id="PF00072">
    <property type="entry name" value="Response_reg"/>
    <property type="match status" value="1"/>
</dbReference>
<dbReference type="EMBL" id="FQZT01000002">
    <property type="protein sequence ID" value="SHI72984.1"/>
    <property type="molecule type" value="Genomic_DNA"/>
</dbReference>
<dbReference type="PANTHER" id="PTHR45228">
    <property type="entry name" value="CYCLIC DI-GMP PHOSPHODIESTERASE TM_0186-RELATED"/>
    <property type="match status" value="1"/>
</dbReference>
<organism evidence="4 5">
    <name type="scientific">Malonomonas rubra DSM 5091</name>
    <dbReference type="NCBI Taxonomy" id="1122189"/>
    <lineage>
        <taxon>Bacteria</taxon>
        <taxon>Pseudomonadati</taxon>
        <taxon>Thermodesulfobacteriota</taxon>
        <taxon>Desulfuromonadia</taxon>
        <taxon>Desulfuromonadales</taxon>
        <taxon>Geopsychrobacteraceae</taxon>
        <taxon>Malonomonas</taxon>
    </lineage>
</organism>
<evidence type="ECO:0000259" key="2">
    <source>
        <dbReference type="PROSITE" id="PS50110"/>
    </source>
</evidence>
<dbReference type="PROSITE" id="PS51832">
    <property type="entry name" value="HD_GYP"/>
    <property type="match status" value="1"/>
</dbReference>
<keyword evidence="1" id="KW-0597">Phosphoprotein</keyword>
<dbReference type="InterPro" id="IPR011006">
    <property type="entry name" value="CheY-like_superfamily"/>
</dbReference>
<evidence type="ECO:0000256" key="1">
    <source>
        <dbReference type="PROSITE-ProRule" id="PRU00169"/>
    </source>
</evidence>
<reference evidence="4 5" key="1">
    <citation type="submission" date="2016-11" db="EMBL/GenBank/DDBJ databases">
        <authorList>
            <person name="Jaros S."/>
            <person name="Januszkiewicz K."/>
            <person name="Wedrychowicz H."/>
        </authorList>
    </citation>
    <scope>NUCLEOTIDE SEQUENCE [LARGE SCALE GENOMIC DNA]</scope>
    <source>
        <strain evidence="4 5">DSM 5091</strain>
    </source>
</reference>
<dbReference type="PROSITE" id="PS50110">
    <property type="entry name" value="RESPONSE_REGULATORY"/>
    <property type="match status" value="1"/>
</dbReference>
<dbReference type="STRING" id="1122189.SAMN02745165_00693"/>
<evidence type="ECO:0000259" key="3">
    <source>
        <dbReference type="PROSITE" id="PS51832"/>
    </source>
</evidence>